<dbReference type="Pfam" id="PF08022">
    <property type="entry name" value="FAD_binding_8"/>
    <property type="match status" value="1"/>
</dbReference>
<keyword evidence="4" id="KW-0560">Oxidoreductase</keyword>
<comment type="caution">
    <text evidence="7">The sequence shown here is derived from an EMBL/GenBank/DDBJ whole genome shotgun (WGS) entry which is preliminary data.</text>
</comment>
<organism evidence="7 8">
    <name type="scientific">Phaeomoniella chlamydospora</name>
    <name type="common">Phaeoacremonium chlamydosporum</name>
    <dbReference type="NCBI Taxonomy" id="158046"/>
    <lineage>
        <taxon>Eukaryota</taxon>
        <taxon>Fungi</taxon>
        <taxon>Dikarya</taxon>
        <taxon>Ascomycota</taxon>
        <taxon>Pezizomycotina</taxon>
        <taxon>Eurotiomycetes</taxon>
        <taxon>Chaetothyriomycetidae</taxon>
        <taxon>Phaeomoniellales</taxon>
        <taxon>Phaeomoniellaceae</taxon>
        <taxon>Phaeomoniella</taxon>
    </lineage>
</organism>
<evidence type="ECO:0000256" key="5">
    <source>
        <dbReference type="SAM" id="Phobius"/>
    </source>
</evidence>
<keyword evidence="8" id="KW-1185">Reference proteome</keyword>
<evidence type="ECO:0000256" key="4">
    <source>
        <dbReference type="ARBA" id="ARBA00023002"/>
    </source>
</evidence>
<dbReference type="GO" id="GO:0000293">
    <property type="term" value="F:ferric-chelate reductase activity"/>
    <property type="evidence" value="ECO:0007669"/>
    <property type="project" value="TreeGrafter"/>
</dbReference>
<keyword evidence="3" id="KW-0249">Electron transport</keyword>
<evidence type="ECO:0000313" key="8">
    <source>
        <dbReference type="Proteomes" id="UP000053317"/>
    </source>
</evidence>
<dbReference type="EMBL" id="LCWF01000019">
    <property type="protein sequence ID" value="KKY27904.1"/>
    <property type="molecule type" value="Genomic_DNA"/>
</dbReference>
<reference evidence="7 8" key="2">
    <citation type="submission" date="2015-05" db="EMBL/GenBank/DDBJ databases">
        <authorList>
            <person name="Morales-Cruz A."/>
            <person name="Amrine K.C."/>
            <person name="Cantu D."/>
        </authorList>
    </citation>
    <scope>NUCLEOTIDE SEQUENCE [LARGE SCALE GENOMIC DNA]</scope>
    <source>
        <strain evidence="7">UCRPC4</strain>
    </source>
</reference>
<dbReference type="Pfam" id="PF08030">
    <property type="entry name" value="NAD_binding_6"/>
    <property type="match status" value="1"/>
</dbReference>
<evidence type="ECO:0000313" key="7">
    <source>
        <dbReference type="EMBL" id="KKY27904.1"/>
    </source>
</evidence>
<protein>
    <submittedName>
        <fullName evidence="7">Putative ferric-chelate reductase</fullName>
    </submittedName>
</protein>
<dbReference type="AlphaFoldDB" id="A0A0G2F0N6"/>
<gene>
    <name evidence="7" type="ORF">UCRPC4_g00748</name>
</gene>
<dbReference type="InterPro" id="IPR051410">
    <property type="entry name" value="Ferric/Cupric_Reductase"/>
</dbReference>
<dbReference type="SUPFAM" id="SSF52343">
    <property type="entry name" value="Ferredoxin reductase-like, C-terminal NADP-linked domain"/>
    <property type="match status" value="1"/>
</dbReference>
<keyword evidence="5" id="KW-0472">Membrane</keyword>
<dbReference type="InterPro" id="IPR013121">
    <property type="entry name" value="Fe_red_NAD-bd_6"/>
</dbReference>
<evidence type="ECO:0000256" key="3">
    <source>
        <dbReference type="ARBA" id="ARBA00022982"/>
    </source>
</evidence>
<keyword evidence="5" id="KW-0812">Transmembrane</keyword>
<keyword evidence="2" id="KW-0813">Transport</keyword>
<dbReference type="GO" id="GO:0015677">
    <property type="term" value="P:copper ion import"/>
    <property type="evidence" value="ECO:0007669"/>
    <property type="project" value="TreeGrafter"/>
</dbReference>
<accession>A0A0G2F0N6</accession>
<comment type="similarity">
    <text evidence="1">Belongs to the ferric reductase (FRE) family.</text>
</comment>
<dbReference type="PANTHER" id="PTHR32361:SF24">
    <property type="entry name" value="REDUCTASE, PUTATIVE (AFU_ORTHOLOGUE AFUA_3G10820)-RELATED"/>
    <property type="match status" value="1"/>
</dbReference>
<dbReference type="GO" id="GO:0005886">
    <property type="term" value="C:plasma membrane"/>
    <property type="evidence" value="ECO:0007669"/>
    <property type="project" value="TreeGrafter"/>
</dbReference>
<dbReference type="InterPro" id="IPR017927">
    <property type="entry name" value="FAD-bd_FR_type"/>
</dbReference>
<feature type="transmembrane region" description="Helical" evidence="5">
    <location>
        <begin position="122"/>
        <end position="141"/>
    </location>
</feature>
<dbReference type="SFLD" id="SFLDS00052">
    <property type="entry name" value="Ferric_Reductase_Domain"/>
    <property type="match status" value="1"/>
</dbReference>
<dbReference type="InterPro" id="IPR039261">
    <property type="entry name" value="FNR_nucleotide-bd"/>
</dbReference>
<dbReference type="PROSITE" id="PS51384">
    <property type="entry name" value="FAD_FR"/>
    <property type="match status" value="1"/>
</dbReference>
<feature type="transmembrane region" description="Helical" evidence="5">
    <location>
        <begin position="34"/>
        <end position="52"/>
    </location>
</feature>
<feature type="domain" description="FAD-binding FR-type" evidence="6">
    <location>
        <begin position="185"/>
        <end position="329"/>
    </location>
</feature>
<keyword evidence="5" id="KW-1133">Transmembrane helix</keyword>
<reference evidence="7 8" key="1">
    <citation type="submission" date="2015-05" db="EMBL/GenBank/DDBJ databases">
        <title>Distinctive expansion of gene families associated with plant cell wall degradation and secondary metabolism in the genomes of grapevine trunk pathogens.</title>
        <authorList>
            <person name="Lawrence D.P."/>
            <person name="Travadon R."/>
            <person name="Rolshausen P.E."/>
            <person name="Baumgartner K."/>
        </authorList>
    </citation>
    <scope>NUCLEOTIDE SEQUENCE [LARGE SCALE GENOMIC DNA]</scope>
    <source>
        <strain evidence="7">UCRPC4</strain>
    </source>
</reference>
<name>A0A0G2F0N6_PHACM</name>
<dbReference type="GO" id="GO:0006826">
    <property type="term" value="P:iron ion transport"/>
    <property type="evidence" value="ECO:0007669"/>
    <property type="project" value="TreeGrafter"/>
</dbReference>
<evidence type="ECO:0000256" key="2">
    <source>
        <dbReference type="ARBA" id="ARBA00022448"/>
    </source>
</evidence>
<dbReference type="Gene3D" id="3.40.50.80">
    <property type="entry name" value="Nucleotide-binding domain of ferredoxin-NADP reductase (FNR) module"/>
    <property type="match status" value="1"/>
</dbReference>
<dbReference type="Proteomes" id="UP000053317">
    <property type="component" value="Unassembled WGS sequence"/>
</dbReference>
<dbReference type="SFLD" id="SFLDG01168">
    <property type="entry name" value="Ferric_reductase_subgroup_(FRE"/>
    <property type="match status" value="1"/>
</dbReference>
<dbReference type="GO" id="GO:0006879">
    <property type="term" value="P:intracellular iron ion homeostasis"/>
    <property type="evidence" value="ECO:0007669"/>
    <property type="project" value="TreeGrafter"/>
</dbReference>
<sequence length="487" mass="53266">MSGNGSSGGGGGGEPAPSAAEIAAIAFTGNSVQIFFITFTAASGAFVVYNLVNFCARYVRRLATMNSDMQKAFVKPNALSGAKRHLFQAPLFGHRLNRNFAVGKVSMGGGSAVIQTLTGVEYISRGFGAIICWVLLVALAGPSIRRSFYETFLVTHQLLVATSLVLLRMHLAEFWQNKLVFFLIVSWIIDRALRFLNLVKQNFGGTKILTEVMPGEAMRITIYTARSFNVKPGSHVFLYIPSIALWTNHPFSVAWSDSSTSSSEPDGYDIEKDGLVVSSRSINQESSLSLVVKKRGGMTSSLYNKAVKAGGVFSCTAFIEGPYGGIHNLDSYGTVLMFAGGVGITHHVPYVRHLVSGFTERTLACRKLVLVWAVQSSEHLEWVRPWMTTILGMDGRRDLLRIMIFVTQPDRNNPTALDVQSPSQSVQMFPGRRPDVASIISSEAADQIGAMAVSVCGSGPLSDDVRRETRRRMKFSNVDLYDEAFSW</sequence>
<dbReference type="InterPro" id="IPR013112">
    <property type="entry name" value="FAD-bd_8"/>
</dbReference>
<proteinExistence type="inferred from homology"/>
<dbReference type="PANTHER" id="PTHR32361">
    <property type="entry name" value="FERRIC/CUPRIC REDUCTASE TRANSMEMBRANE COMPONENT"/>
    <property type="match status" value="1"/>
</dbReference>
<evidence type="ECO:0000256" key="1">
    <source>
        <dbReference type="ARBA" id="ARBA00006278"/>
    </source>
</evidence>
<dbReference type="CDD" id="cd06186">
    <property type="entry name" value="NOX_Duox_like_FAD_NADP"/>
    <property type="match status" value="1"/>
</dbReference>
<evidence type="ECO:0000259" key="6">
    <source>
        <dbReference type="PROSITE" id="PS51384"/>
    </source>
</evidence>
<dbReference type="OrthoDB" id="4494341at2759"/>